<feature type="region of interest" description="Disordered" evidence="1">
    <location>
        <begin position="20"/>
        <end position="40"/>
    </location>
</feature>
<feature type="chain" id="PRO_5034788964" evidence="2">
    <location>
        <begin position="18"/>
        <end position="93"/>
    </location>
</feature>
<name>A0A8H5WBM6_FUSCI</name>
<feature type="compositionally biased region" description="Basic and acidic residues" evidence="1">
    <location>
        <begin position="23"/>
        <end position="32"/>
    </location>
</feature>
<keyword evidence="2" id="KW-0732">Signal</keyword>
<accession>A0A8H5WBM6</accession>
<reference evidence="3 4" key="2">
    <citation type="submission" date="2020-05" db="EMBL/GenBank/DDBJ databases">
        <title>Identification and distribution of gene clusters putatively required for synthesis of sphingolipid metabolism inhibitors in phylogenetically diverse species of the filamentous fungus Fusarium.</title>
        <authorList>
            <person name="Kim H.-S."/>
            <person name="Busman M."/>
            <person name="Brown D.W."/>
            <person name="Divon H."/>
            <person name="Uhlig S."/>
            <person name="Proctor R.H."/>
        </authorList>
    </citation>
    <scope>NUCLEOTIDE SEQUENCE [LARGE SCALE GENOMIC DNA]</scope>
    <source>
        <strain evidence="3 4">NRRL 25331</strain>
    </source>
</reference>
<evidence type="ECO:0000313" key="4">
    <source>
        <dbReference type="Proteomes" id="UP000572754"/>
    </source>
</evidence>
<sequence>MLANKICLFAFAAIAMAAPQRPDFNRDPDNNGDRTAQMKRVEDLRNKGLTCNEGAQEAFVCSDGLGGDCLSKKTQPPSAIVSMPASNFFNMPF</sequence>
<evidence type="ECO:0000313" key="3">
    <source>
        <dbReference type="EMBL" id="KAF5656492.1"/>
    </source>
</evidence>
<proteinExistence type="predicted"/>
<keyword evidence="4" id="KW-1185">Reference proteome</keyword>
<feature type="signal peptide" evidence="2">
    <location>
        <begin position="1"/>
        <end position="17"/>
    </location>
</feature>
<organism evidence="3 4">
    <name type="scientific">Fusarium circinatum</name>
    <name type="common">Pitch canker fungus</name>
    <name type="synonym">Gibberella circinata</name>
    <dbReference type="NCBI Taxonomy" id="48490"/>
    <lineage>
        <taxon>Eukaryota</taxon>
        <taxon>Fungi</taxon>
        <taxon>Dikarya</taxon>
        <taxon>Ascomycota</taxon>
        <taxon>Pezizomycotina</taxon>
        <taxon>Sordariomycetes</taxon>
        <taxon>Hypocreomycetidae</taxon>
        <taxon>Hypocreales</taxon>
        <taxon>Nectriaceae</taxon>
        <taxon>Fusarium</taxon>
        <taxon>Fusarium fujikuroi species complex</taxon>
    </lineage>
</organism>
<protein>
    <submittedName>
        <fullName evidence="3">Uncharacterized protein</fullName>
    </submittedName>
</protein>
<dbReference type="Proteomes" id="UP000572754">
    <property type="component" value="Unassembled WGS sequence"/>
</dbReference>
<comment type="caution">
    <text evidence="3">The sequence shown here is derived from an EMBL/GenBank/DDBJ whole genome shotgun (WGS) entry which is preliminary data.</text>
</comment>
<dbReference type="AlphaFoldDB" id="A0A8H5WBM6"/>
<reference evidence="4" key="1">
    <citation type="journal article" date="2020" name="BMC Genomics">
        <title>Correction to: Identification and distribution of gene clusters required for synthesis of sphingolipid metabolism inhibitors in diverse species of the filamentous fungus Fusarium.</title>
        <authorList>
            <person name="Kim H.S."/>
            <person name="Lohmar J.M."/>
            <person name="Busman M."/>
            <person name="Brown D.W."/>
            <person name="Naumann T.A."/>
            <person name="Divon H.H."/>
            <person name="Lysoe E."/>
            <person name="Uhlig S."/>
            <person name="Proctor R.H."/>
        </authorList>
    </citation>
    <scope>NUCLEOTIDE SEQUENCE [LARGE SCALE GENOMIC DNA]</scope>
    <source>
        <strain evidence="4">NRRL 25331</strain>
    </source>
</reference>
<gene>
    <name evidence="3" type="ORF">FCIRC_13631</name>
</gene>
<dbReference type="EMBL" id="JAAQPE010000747">
    <property type="protein sequence ID" value="KAF5656492.1"/>
    <property type="molecule type" value="Genomic_DNA"/>
</dbReference>
<evidence type="ECO:0000256" key="2">
    <source>
        <dbReference type="SAM" id="SignalP"/>
    </source>
</evidence>
<evidence type="ECO:0000256" key="1">
    <source>
        <dbReference type="SAM" id="MobiDB-lite"/>
    </source>
</evidence>